<proteinExistence type="predicted"/>
<accession>A0A0B1RY08</accession>
<evidence type="ECO:0000313" key="1">
    <source>
        <dbReference type="EMBL" id="KHJ77559.1"/>
    </source>
</evidence>
<gene>
    <name evidence="1" type="ORF">OESDEN_22821</name>
</gene>
<dbReference type="OrthoDB" id="5868148at2759"/>
<evidence type="ECO:0000313" key="2">
    <source>
        <dbReference type="Proteomes" id="UP000053660"/>
    </source>
</evidence>
<reference evidence="1 2" key="1">
    <citation type="submission" date="2014-03" db="EMBL/GenBank/DDBJ databases">
        <title>Draft genome of the hookworm Oesophagostomum dentatum.</title>
        <authorList>
            <person name="Mitreva M."/>
        </authorList>
    </citation>
    <scope>NUCLEOTIDE SEQUENCE [LARGE SCALE GENOMIC DNA]</scope>
    <source>
        <strain evidence="1 2">OD-Hann</strain>
    </source>
</reference>
<organism evidence="1 2">
    <name type="scientific">Oesophagostomum dentatum</name>
    <name type="common">Nodular worm</name>
    <dbReference type="NCBI Taxonomy" id="61180"/>
    <lineage>
        <taxon>Eukaryota</taxon>
        <taxon>Metazoa</taxon>
        <taxon>Ecdysozoa</taxon>
        <taxon>Nematoda</taxon>
        <taxon>Chromadorea</taxon>
        <taxon>Rhabditida</taxon>
        <taxon>Rhabditina</taxon>
        <taxon>Rhabditomorpha</taxon>
        <taxon>Strongyloidea</taxon>
        <taxon>Strongylidae</taxon>
        <taxon>Oesophagostomum</taxon>
    </lineage>
</organism>
<sequence length="257" mass="29557">MDEDARMKELDYTGLRSLQFVAGLRDPSLREVRLRMLHRLDTHSEKMPLTSEDLVTECENITALKMGSTAMGECQDIRAVQNRKAKCYSCGGPHYRSTYPLLPSKTDFLLDSPDITLISRRTWKRLGSPDLEPRALPLKTAVHDREHNTRKWVVLRHQKREFARIGVVYPAFPADQQLKEKYHCTLVAEGKSKRAELKMKLKTDLKKQFAEIFKCELGRCTKTKAKLVLKDDAIPVFKKKPPVPHASVTDLDKEIDR</sequence>
<name>A0A0B1RY08_OESDE</name>
<keyword evidence="2" id="KW-1185">Reference proteome</keyword>
<dbReference type="EMBL" id="KN610642">
    <property type="protein sequence ID" value="KHJ77559.1"/>
    <property type="molecule type" value="Genomic_DNA"/>
</dbReference>
<dbReference type="Proteomes" id="UP000053660">
    <property type="component" value="Unassembled WGS sequence"/>
</dbReference>
<dbReference type="AlphaFoldDB" id="A0A0B1RY08"/>
<protein>
    <submittedName>
        <fullName evidence="1">Uncharacterized protein</fullName>
    </submittedName>
</protein>